<evidence type="ECO:0000313" key="1">
    <source>
        <dbReference type="EMBL" id="XCC93500.1"/>
    </source>
</evidence>
<accession>A0AAU8AGE3</accession>
<evidence type="ECO:0008006" key="2">
    <source>
        <dbReference type="Google" id="ProtNLM"/>
    </source>
</evidence>
<name>A0AAU8AGE3_9RHOB</name>
<dbReference type="AlphaFoldDB" id="A0AAU8AGE3"/>
<proteinExistence type="predicted"/>
<protein>
    <recommendedName>
        <fullName evidence="2">Minor tail protein</fullName>
    </recommendedName>
</protein>
<gene>
    <name evidence="1" type="ORF">PVT71_13600</name>
</gene>
<sequence>MSINVYAWPPVHAIGSEWTEVAPVQVSRSIITGAEYRSAAQRTRRFATIEARGIGKDMNGAGYMEVLKKYLAGIHAVQLHSYPINWWLAGLGEEETRAAALLDWTAGSAGLDWTAGGTEMIWFAGAVLSGTTGTDAAGFPIITIDGLPANTPVARPGEFVTVFGPDRLTEVARVMIARPATSDGSGAAVVRLVSAPGSFTAARVNIGTSDTGVFRPVGSCPRAVQPLAGDWSYTWEFREVFADEVGGFVEIDPWH</sequence>
<organism evidence="1">
    <name type="scientific">Alloyangia sp. H15</name>
    <dbReference type="NCBI Taxonomy" id="3029062"/>
    <lineage>
        <taxon>Bacteria</taxon>
        <taxon>Pseudomonadati</taxon>
        <taxon>Pseudomonadota</taxon>
        <taxon>Alphaproteobacteria</taxon>
        <taxon>Rhodobacterales</taxon>
        <taxon>Roseobacteraceae</taxon>
        <taxon>Alloyangia</taxon>
    </lineage>
</organism>
<reference evidence="1" key="1">
    <citation type="submission" date="2023-02" db="EMBL/GenBank/DDBJ databases">
        <title>Description and genomic characterization of Salipiger bruguierae sp. nov., isolated from the sediment of mangrove plant Bruguiera sexangula.</title>
        <authorList>
            <person name="Long M."/>
        </authorList>
    </citation>
    <scope>NUCLEOTIDE SEQUENCE</scope>
    <source>
        <strain evidence="1">H15</strain>
    </source>
</reference>
<dbReference type="RefSeq" id="WP_353472321.1">
    <property type="nucleotide sequence ID" value="NZ_CP123384.1"/>
</dbReference>
<dbReference type="EMBL" id="CP123384">
    <property type="protein sequence ID" value="XCC93500.1"/>
    <property type="molecule type" value="Genomic_DNA"/>
</dbReference>